<gene>
    <name evidence="5" type="ORF">AGERDE_LOCUS1907</name>
</gene>
<evidence type="ECO:0000256" key="1">
    <source>
        <dbReference type="ARBA" id="ARBA00009375"/>
    </source>
</evidence>
<accession>A0A9N8VM04</accession>
<protein>
    <submittedName>
        <fullName evidence="5">9758_t:CDS:1</fullName>
    </submittedName>
</protein>
<feature type="domain" description="Pseudouridine synthase I TruA alpha/beta" evidence="4">
    <location>
        <begin position="241"/>
        <end position="362"/>
    </location>
</feature>
<dbReference type="Proteomes" id="UP000789831">
    <property type="component" value="Unassembled WGS sequence"/>
</dbReference>
<proteinExistence type="inferred from homology"/>
<evidence type="ECO:0000256" key="2">
    <source>
        <dbReference type="ARBA" id="ARBA00022694"/>
    </source>
</evidence>
<dbReference type="GO" id="GO:0005737">
    <property type="term" value="C:cytoplasm"/>
    <property type="evidence" value="ECO:0007669"/>
    <property type="project" value="TreeGrafter"/>
</dbReference>
<dbReference type="HAMAP" id="MF_00171">
    <property type="entry name" value="TruA"/>
    <property type="match status" value="1"/>
</dbReference>
<dbReference type="Pfam" id="PF01416">
    <property type="entry name" value="PseudoU_synth_1"/>
    <property type="match status" value="1"/>
</dbReference>
<dbReference type="FunFam" id="3.30.70.580:FF:000007">
    <property type="entry name" value="tRNA pseudouridine synthase"/>
    <property type="match status" value="1"/>
</dbReference>
<dbReference type="InterPro" id="IPR020095">
    <property type="entry name" value="PsdUridine_synth_TruA_C"/>
</dbReference>
<keyword evidence="6" id="KW-1185">Reference proteome</keyword>
<dbReference type="GO" id="GO:0003723">
    <property type="term" value="F:RNA binding"/>
    <property type="evidence" value="ECO:0007669"/>
    <property type="project" value="InterPro"/>
</dbReference>
<keyword evidence="3" id="KW-0413">Isomerase</keyword>
<dbReference type="InterPro" id="IPR041707">
    <property type="entry name" value="Pus3-like"/>
</dbReference>
<reference evidence="5" key="1">
    <citation type="submission" date="2021-06" db="EMBL/GenBank/DDBJ databases">
        <authorList>
            <person name="Kallberg Y."/>
            <person name="Tangrot J."/>
            <person name="Rosling A."/>
        </authorList>
    </citation>
    <scope>NUCLEOTIDE SEQUENCE</scope>
    <source>
        <strain evidence="5">MT106</strain>
    </source>
</reference>
<dbReference type="NCBIfam" id="TIGR00071">
    <property type="entry name" value="hisT_truA"/>
    <property type="match status" value="1"/>
</dbReference>
<evidence type="ECO:0000313" key="6">
    <source>
        <dbReference type="Proteomes" id="UP000789831"/>
    </source>
</evidence>
<comment type="caution">
    <text evidence="5">The sequence shown here is derived from an EMBL/GenBank/DDBJ whole genome shotgun (WGS) entry which is preliminary data.</text>
</comment>
<dbReference type="CDD" id="cd02569">
    <property type="entry name" value="PseudoU_synth_ScPus3"/>
    <property type="match status" value="1"/>
</dbReference>
<dbReference type="InterPro" id="IPR020103">
    <property type="entry name" value="PsdUridine_synth_cat_dom_sf"/>
</dbReference>
<organism evidence="5 6">
    <name type="scientific">Ambispora gerdemannii</name>
    <dbReference type="NCBI Taxonomy" id="144530"/>
    <lineage>
        <taxon>Eukaryota</taxon>
        <taxon>Fungi</taxon>
        <taxon>Fungi incertae sedis</taxon>
        <taxon>Mucoromycota</taxon>
        <taxon>Glomeromycotina</taxon>
        <taxon>Glomeromycetes</taxon>
        <taxon>Archaeosporales</taxon>
        <taxon>Ambisporaceae</taxon>
        <taxon>Ambispora</taxon>
    </lineage>
</organism>
<dbReference type="InterPro" id="IPR001406">
    <property type="entry name" value="PsdUridine_synth_TruA"/>
</dbReference>
<dbReference type="GO" id="GO:0031119">
    <property type="term" value="P:tRNA pseudouridine synthesis"/>
    <property type="evidence" value="ECO:0007669"/>
    <property type="project" value="TreeGrafter"/>
</dbReference>
<dbReference type="SUPFAM" id="SSF55120">
    <property type="entry name" value="Pseudouridine synthase"/>
    <property type="match status" value="1"/>
</dbReference>
<evidence type="ECO:0000313" key="5">
    <source>
        <dbReference type="EMBL" id="CAG8454290.1"/>
    </source>
</evidence>
<name>A0A9N8VM04_9GLOM</name>
<comment type="similarity">
    <text evidence="1">Belongs to the tRNA pseudouridine synthase TruA family.</text>
</comment>
<evidence type="ECO:0000259" key="4">
    <source>
        <dbReference type="Pfam" id="PF01416"/>
    </source>
</evidence>
<dbReference type="Gene3D" id="3.30.70.660">
    <property type="entry name" value="Pseudouridine synthase I, catalytic domain, C-terminal subdomain"/>
    <property type="match status" value="1"/>
</dbReference>
<dbReference type="GO" id="GO:0009982">
    <property type="term" value="F:pseudouridine synthase activity"/>
    <property type="evidence" value="ECO:0007669"/>
    <property type="project" value="InterPro"/>
</dbReference>
<dbReference type="GO" id="GO:0005634">
    <property type="term" value="C:nucleus"/>
    <property type="evidence" value="ECO:0007669"/>
    <property type="project" value="TreeGrafter"/>
</dbReference>
<dbReference type="PANTHER" id="PTHR11142">
    <property type="entry name" value="PSEUDOURIDYLATE SYNTHASE"/>
    <property type="match status" value="1"/>
</dbReference>
<keyword evidence="2" id="KW-0819">tRNA processing</keyword>
<sequence length="489" mass="57112">MSLEGAEKYKNWNKEELIAKILSYENQQKEINFISKNSTELQSTADKNITSVTETKRKKDRKKEVRPFDITKYSQRHIALKVTYLGFNYLGFAAQNDDLSLQTVEGQLFEVLKATRLISSPKECNFSRCGRTDKGVSGMGQVVALDVRSNISLLTEDDKDIKPLENQEGSQKGNRSKRKRKEVIEELPYIETLNRALPDDIRVVAWAPVPSTFNARFDCKSREYKYYFAKENLNIDLMREAANKFLGQHDFRNFCKIDPAKQITNFERTILDITIQPVIQQEQNSLPKNQQSEMRDFYEVSIRGTAFLWHQVRCMMAVLFLVGQQLEKPSIIDELLDVGKYPAKPVYEMANDVPLVLYDCQFKQNIEWKYSRDDDLEFKMPSRLFKHFYEQWCNQRIKSLIIENFLNYIGKLSLKQLSVLENQNQLIIDNNTMKLEEYISLDSNKSTSITLGGGKKMQSRKYIKFDQREKCDSVEHKNSKYKSKKARIE</sequence>
<dbReference type="Gene3D" id="3.30.70.580">
    <property type="entry name" value="Pseudouridine synthase I, catalytic domain, N-terminal subdomain"/>
    <property type="match status" value="1"/>
</dbReference>
<dbReference type="InterPro" id="IPR020097">
    <property type="entry name" value="PsdUridine_synth_TruA_a/b_dom"/>
</dbReference>
<dbReference type="AlphaFoldDB" id="A0A9N8VM04"/>
<dbReference type="InterPro" id="IPR020094">
    <property type="entry name" value="TruA/RsuA/RluB/E/F_N"/>
</dbReference>
<dbReference type="GO" id="GO:1990481">
    <property type="term" value="P:mRNA pseudouridine synthesis"/>
    <property type="evidence" value="ECO:0007669"/>
    <property type="project" value="TreeGrafter"/>
</dbReference>
<dbReference type="EMBL" id="CAJVPL010000144">
    <property type="protein sequence ID" value="CAG8454290.1"/>
    <property type="molecule type" value="Genomic_DNA"/>
</dbReference>
<dbReference type="PANTHER" id="PTHR11142:SF5">
    <property type="entry name" value="TRNA PSEUDOURIDINE(38_39) SYNTHASE"/>
    <property type="match status" value="1"/>
</dbReference>
<evidence type="ECO:0000256" key="3">
    <source>
        <dbReference type="ARBA" id="ARBA00023235"/>
    </source>
</evidence>
<dbReference type="OrthoDB" id="25767at2759"/>